<accession>A0AA88AYR9</accession>
<dbReference type="AlphaFoldDB" id="A0AA88AYR9"/>
<keyword evidence="2" id="KW-1185">Reference proteome</keyword>
<gene>
    <name evidence="1" type="ORF">TIFTF001_025370</name>
</gene>
<protein>
    <submittedName>
        <fullName evidence="1">Uncharacterized protein</fullName>
    </submittedName>
</protein>
<name>A0AA88AYR9_FICCA</name>
<dbReference type="Proteomes" id="UP001187192">
    <property type="component" value="Unassembled WGS sequence"/>
</dbReference>
<reference evidence="1" key="1">
    <citation type="submission" date="2023-07" db="EMBL/GenBank/DDBJ databases">
        <title>draft genome sequence of fig (Ficus carica).</title>
        <authorList>
            <person name="Takahashi T."/>
            <person name="Nishimura K."/>
        </authorList>
    </citation>
    <scope>NUCLEOTIDE SEQUENCE</scope>
</reference>
<evidence type="ECO:0000313" key="1">
    <source>
        <dbReference type="EMBL" id="GMN56236.1"/>
    </source>
</evidence>
<sequence length="64" mass="7172">MTTGTPKLAKHDQEKDTIKYVEQKKRMEIGQFCNEWLESSVSWGVEDGMGLGTFAMAEEKSGVC</sequence>
<organism evidence="1 2">
    <name type="scientific">Ficus carica</name>
    <name type="common">Common fig</name>
    <dbReference type="NCBI Taxonomy" id="3494"/>
    <lineage>
        <taxon>Eukaryota</taxon>
        <taxon>Viridiplantae</taxon>
        <taxon>Streptophyta</taxon>
        <taxon>Embryophyta</taxon>
        <taxon>Tracheophyta</taxon>
        <taxon>Spermatophyta</taxon>
        <taxon>Magnoliopsida</taxon>
        <taxon>eudicotyledons</taxon>
        <taxon>Gunneridae</taxon>
        <taxon>Pentapetalae</taxon>
        <taxon>rosids</taxon>
        <taxon>fabids</taxon>
        <taxon>Rosales</taxon>
        <taxon>Moraceae</taxon>
        <taxon>Ficeae</taxon>
        <taxon>Ficus</taxon>
    </lineage>
</organism>
<comment type="caution">
    <text evidence="1">The sequence shown here is derived from an EMBL/GenBank/DDBJ whole genome shotgun (WGS) entry which is preliminary data.</text>
</comment>
<dbReference type="EMBL" id="BTGU01000062">
    <property type="protein sequence ID" value="GMN56236.1"/>
    <property type="molecule type" value="Genomic_DNA"/>
</dbReference>
<proteinExistence type="predicted"/>
<evidence type="ECO:0000313" key="2">
    <source>
        <dbReference type="Proteomes" id="UP001187192"/>
    </source>
</evidence>